<dbReference type="AlphaFoldDB" id="A0A6B8M3C8"/>
<dbReference type="Proteomes" id="UP000422569">
    <property type="component" value="Chromosome"/>
</dbReference>
<proteinExistence type="predicted"/>
<sequence length="680" mass="72058">MWQEQFDYFWDGRRRLVIGCYDGAERAPAAAARPALTVYSARDASFQSDATLVDVVDATRWRAGAAIFDIPIEHRFLRLTASDGSALTLHLGSEREQPASGEYRLLMTLLPESNGQEAAVFRIASLSPRGDVERLAREQTAAAGARLVWAFGQRRAFEQSADGALVAKIAPARRIFPAYQTRLLLEARALDTESAADTREAPFAVMQHWLRENGAPRAALRLRVPDSLEESATLLGRASVALVLNQRRRLRVWMQEQKQAGEAIIDPLTFDDIRQATGDPGEYPDAAETTDAVVVANLLNLLLDPDSPEADGVVVRRLQEKNGGALGETIEIDFYGAALGDEIGLVSPSAHAGDLGVAPVDPGGPPFARLFRVEADGLSARRLSDDDPLLDELLRRAGSATARIGAGAAARAFAERAAGLKGRREKLVAGLNEALTRAGLTGRFSAAGLWEVFEPLQEASFAALATEASPTVRALLQQSGGYVAYATDPALVGQFAHGGALAESASTLRVGADQRGPASLAGRYAAACGAGGMTPLSLGAAEQLAALRALMEEEDALVLRDARIGLSPEPALRRAAARAARQLAGVAGVERAIDHFERSRDAESAAALTDYLAARRAGRWIAASSAPALGQLVTRAGVEQEEAQTRVVAGMTAAAAAPQPAPAPSPPEKPKGFLRRLFGG</sequence>
<name>A0A6B8M3C8_9HYPH</name>
<dbReference type="KEGG" id="mpar:F7D14_04770"/>
<evidence type="ECO:0000313" key="2">
    <source>
        <dbReference type="EMBL" id="QGM96855.1"/>
    </source>
</evidence>
<reference evidence="2 3" key="1">
    <citation type="submission" date="2019-09" db="EMBL/GenBank/DDBJ databases">
        <title>Isolation and complete genome sequencing of Methylocystis species.</title>
        <authorList>
            <person name="Rumah B.L."/>
            <person name="Stead C.E."/>
            <person name="Stevens B.C."/>
            <person name="Minton N.P."/>
            <person name="Grosse-Honebrink A."/>
            <person name="Zhang Y."/>
        </authorList>
    </citation>
    <scope>NUCLEOTIDE SEQUENCE [LARGE SCALE GENOMIC DNA]</scope>
    <source>
        <strain evidence="2 3">BRCS2</strain>
    </source>
</reference>
<dbReference type="EMBL" id="CP044331">
    <property type="protein sequence ID" value="QGM96855.1"/>
    <property type="molecule type" value="Genomic_DNA"/>
</dbReference>
<evidence type="ECO:0000313" key="3">
    <source>
        <dbReference type="Proteomes" id="UP000422569"/>
    </source>
</evidence>
<organism evidence="2 3">
    <name type="scientific">Methylocystis parvus</name>
    <dbReference type="NCBI Taxonomy" id="134"/>
    <lineage>
        <taxon>Bacteria</taxon>
        <taxon>Pseudomonadati</taxon>
        <taxon>Pseudomonadota</taxon>
        <taxon>Alphaproteobacteria</taxon>
        <taxon>Hyphomicrobiales</taxon>
        <taxon>Methylocystaceae</taxon>
        <taxon>Methylocystis</taxon>
    </lineage>
</organism>
<feature type="region of interest" description="Disordered" evidence="1">
    <location>
        <begin position="656"/>
        <end position="680"/>
    </location>
</feature>
<protein>
    <submittedName>
        <fullName evidence="2">Uncharacterized protein</fullName>
    </submittedName>
</protein>
<dbReference type="RefSeq" id="WP_154419687.1">
    <property type="nucleotide sequence ID" value="NZ_CP044331.1"/>
</dbReference>
<keyword evidence="3" id="KW-1185">Reference proteome</keyword>
<gene>
    <name evidence="2" type="ORF">F7D14_04770</name>
</gene>
<accession>A0A6B8M3C8</accession>
<evidence type="ECO:0000256" key="1">
    <source>
        <dbReference type="SAM" id="MobiDB-lite"/>
    </source>
</evidence>